<dbReference type="GO" id="GO:0006542">
    <property type="term" value="P:glutamine biosynthetic process"/>
    <property type="evidence" value="ECO:0007669"/>
    <property type="project" value="InterPro"/>
</dbReference>
<keyword evidence="4" id="KW-0963">Cytoplasm</keyword>
<dbReference type="InterPro" id="IPR036651">
    <property type="entry name" value="Gln_synt_N_sf"/>
</dbReference>
<dbReference type="GO" id="GO:0005737">
    <property type="term" value="C:cytoplasm"/>
    <property type="evidence" value="ECO:0007669"/>
    <property type="project" value="UniProtKB-SubCell"/>
</dbReference>
<dbReference type="SMART" id="SM01230">
    <property type="entry name" value="Gln-synt_C"/>
    <property type="match status" value="1"/>
</dbReference>
<name>A0A6C0IT66_9ZZZZ</name>
<dbReference type="EMBL" id="MN740248">
    <property type="protein sequence ID" value="QHT95929.1"/>
    <property type="molecule type" value="Genomic_DNA"/>
</dbReference>
<evidence type="ECO:0000256" key="2">
    <source>
        <dbReference type="ARBA" id="ARBA00009897"/>
    </source>
</evidence>
<dbReference type="FunFam" id="3.30.590.10:FF:000011">
    <property type="entry name" value="Glutamine synthetase"/>
    <property type="match status" value="1"/>
</dbReference>
<dbReference type="Gene3D" id="3.30.590.10">
    <property type="entry name" value="Glutamine synthetase/guanido kinase, catalytic domain"/>
    <property type="match status" value="1"/>
</dbReference>
<dbReference type="PANTHER" id="PTHR20852:SF57">
    <property type="entry name" value="GLUTAMINE SYNTHETASE 2 CYTOPLASMIC"/>
    <property type="match status" value="1"/>
</dbReference>
<keyword evidence="6" id="KW-0547">Nucleotide-binding</keyword>
<comment type="similarity">
    <text evidence="2">Belongs to the glutamine synthetase family.</text>
</comment>
<dbReference type="PANTHER" id="PTHR20852">
    <property type="entry name" value="GLUTAMINE SYNTHETASE"/>
    <property type="match status" value="1"/>
</dbReference>
<dbReference type="SUPFAM" id="SSF55931">
    <property type="entry name" value="Glutamine synthetase/guanido kinase"/>
    <property type="match status" value="1"/>
</dbReference>
<evidence type="ECO:0000256" key="8">
    <source>
        <dbReference type="ARBA" id="ARBA00049436"/>
    </source>
</evidence>
<dbReference type="AlphaFoldDB" id="A0A6C0IT66"/>
<feature type="domain" description="GS catalytic" evidence="10">
    <location>
        <begin position="92"/>
        <end position="335"/>
    </location>
</feature>
<dbReference type="EC" id="6.3.1.2" evidence="3"/>
<proteinExistence type="inferred from homology"/>
<feature type="domain" description="GS beta-grasp" evidence="9">
    <location>
        <begin position="10"/>
        <end position="90"/>
    </location>
</feature>
<evidence type="ECO:0000313" key="11">
    <source>
        <dbReference type="EMBL" id="QHT95929.1"/>
    </source>
</evidence>
<reference evidence="11" key="1">
    <citation type="journal article" date="2020" name="Nature">
        <title>Giant virus diversity and host interactions through global metagenomics.</title>
        <authorList>
            <person name="Schulz F."/>
            <person name="Roux S."/>
            <person name="Paez-Espino D."/>
            <person name="Jungbluth S."/>
            <person name="Walsh D.A."/>
            <person name="Denef V.J."/>
            <person name="McMahon K.D."/>
            <person name="Konstantinidis K.T."/>
            <person name="Eloe-Fadrosh E.A."/>
            <person name="Kyrpides N.C."/>
            <person name="Woyke T."/>
        </authorList>
    </citation>
    <scope>NUCLEOTIDE SEQUENCE</scope>
    <source>
        <strain evidence="11">GVMAG-M-3300024301-20</strain>
    </source>
</reference>
<keyword evidence="7" id="KW-0067">ATP-binding</keyword>
<evidence type="ECO:0000256" key="4">
    <source>
        <dbReference type="ARBA" id="ARBA00022490"/>
    </source>
</evidence>
<dbReference type="GO" id="GO:0005524">
    <property type="term" value="F:ATP binding"/>
    <property type="evidence" value="ECO:0007669"/>
    <property type="project" value="UniProtKB-KW"/>
</dbReference>
<evidence type="ECO:0000256" key="1">
    <source>
        <dbReference type="ARBA" id="ARBA00004496"/>
    </source>
</evidence>
<dbReference type="GO" id="GO:0004356">
    <property type="term" value="F:glutamine synthetase activity"/>
    <property type="evidence" value="ECO:0007669"/>
    <property type="project" value="UniProtKB-EC"/>
</dbReference>
<dbReference type="Pfam" id="PF00120">
    <property type="entry name" value="Gln-synt_C"/>
    <property type="match status" value="1"/>
</dbReference>
<accession>A0A6C0IT66</accession>
<sequence length="335" mass="39216">MSNIQKFSPIFYDYIWLDSNRQLRSKHRILYEDDGFSINSKVPEWNYDGSSTGQASIDGNTEIILKPVYIQKISEKYYNRVLCDIYDIDGNPLSHRQKAVEYFSRPEVIEEDPWFGLEQEFYLIPKDSSFEFSNLETKNEYCFVNRNGIERQIISEMRLQCLSYSIKITGFNAEVAPYQWEFQILGKGVQICDQLYMVRYILDTIAEKYNYKVVYDPKPYKNISGSGCHVNFSTKSSRTSDIGYNVLEKYIDNFKQNHMKLVECCSQQNKERLTGKCETAKWDTFSWGVGTRNTSIRVPNDTFKNKCGYLEDRRPGADIDPYLYLMAMCQIALDN</sequence>
<dbReference type="PROSITE" id="PS51986">
    <property type="entry name" value="GS_BETA_GRASP"/>
    <property type="match status" value="1"/>
</dbReference>
<dbReference type="Gene3D" id="3.10.20.70">
    <property type="entry name" value="Glutamine synthetase, N-terminal domain"/>
    <property type="match status" value="1"/>
</dbReference>
<evidence type="ECO:0000259" key="10">
    <source>
        <dbReference type="PROSITE" id="PS51987"/>
    </source>
</evidence>
<evidence type="ECO:0000256" key="7">
    <source>
        <dbReference type="ARBA" id="ARBA00022840"/>
    </source>
</evidence>
<comment type="subcellular location">
    <subcellularLocation>
        <location evidence="1">Cytoplasm</location>
    </subcellularLocation>
</comment>
<dbReference type="InterPro" id="IPR014746">
    <property type="entry name" value="Gln_synth/guanido_kin_cat_dom"/>
</dbReference>
<evidence type="ECO:0000256" key="3">
    <source>
        <dbReference type="ARBA" id="ARBA00012937"/>
    </source>
</evidence>
<dbReference type="InterPro" id="IPR008147">
    <property type="entry name" value="Gln_synt_N"/>
</dbReference>
<protein>
    <recommendedName>
        <fullName evidence="3">glutamine synthetase</fullName>
        <ecNumber evidence="3">6.3.1.2</ecNumber>
    </recommendedName>
</protein>
<comment type="catalytic activity">
    <reaction evidence="8">
        <text>L-glutamate + NH4(+) + ATP = L-glutamine + ADP + phosphate + H(+)</text>
        <dbReference type="Rhea" id="RHEA:16169"/>
        <dbReference type="ChEBI" id="CHEBI:15378"/>
        <dbReference type="ChEBI" id="CHEBI:28938"/>
        <dbReference type="ChEBI" id="CHEBI:29985"/>
        <dbReference type="ChEBI" id="CHEBI:30616"/>
        <dbReference type="ChEBI" id="CHEBI:43474"/>
        <dbReference type="ChEBI" id="CHEBI:58359"/>
        <dbReference type="ChEBI" id="CHEBI:456216"/>
        <dbReference type="EC" id="6.3.1.2"/>
    </reaction>
</comment>
<dbReference type="SUPFAM" id="SSF54368">
    <property type="entry name" value="Glutamine synthetase, N-terminal domain"/>
    <property type="match status" value="1"/>
</dbReference>
<organism evidence="11">
    <name type="scientific">viral metagenome</name>
    <dbReference type="NCBI Taxonomy" id="1070528"/>
    <lineage>
        <taxon>unclassified sequences</taxon>
        <taxon>metagenomes</taxon>
        <taxon>organismal metagenomes</taxon>
    </lineage>
</organism>
<keyword evidence="5" id="KW-0436">Ligase</keyword>
<dbReference type="InterPro" id="IPR008146">
    <property type="entry name" value="Gln_synth_cat_dom"/>
</dbReference>
<evidence type="ECO:0000256" key="6">
    <source>
        <dbReference type="ARBA" id="ARBA00022741"/>
    </source>
</evidence>
<evidence type="ECO:0000256" key="5">
    <source>
        <dbReference type="ARBA" id="ARBA00022598"/>
    </source>
</evidence>
<dbReference type="PROSITE" id="PS51987">
    <property type="entry name" value="GS_CATALYTIC"/>
    <property type="match status" value="1"/>
</dbReference>
<evidence type="ECO:0000259" key="9">
    <source>
        <dbReference type="PROSITE" id="PS51986"/>
    </source>
</evidence>
<dbReference type="InterPro" id="IPR050292">
    <property type="entry name" value="Glutamine_Synthetase"/>
</dbReference>